<feature type="binding site" evidence="17">
    <location>
        <position position="31"/>
    </location>
    <ligand>
        <name>8-oxo-dGTP</name>
        <dbReference type="ChEBI" id="CHEBI:77896"/>
    </ligand>
</feature>
<feature type="binding site" evidence="18">
    <location>
        <position position="45"/>
    </location>
    <ligand>
        <name>Mg(2+)</name>
        <dbReference type="ChEBI" id="CHEBI:18420"/>
    </ligand>
</feature>
<evidence type="ECO:0000256" key="8">
    <source>
        <dbReference type="ARBA" id="ARBA00022842"/>
    </source>
</evidence>
<name>A0A6M2BUI2_9GAMM</name>
<feature type="domain" description="Nudix hydrolase" evidence="19">
    <location>
        <begin position="10"/>
        <end position="138"/>
    </location>
</feature>
<evidence type="ECO:0000256" key="16">
    <source>
        <dbReference type="ARBA" id="ARBA00042798"/>
    </source>
</evidence>
<comment type="cofactor">
    <cofactor evidence="1 18">
        <name>Mg(2+)</name>
        <dbReference type="ChEBI" id="CHEBI:18420"/>
    </cofactor>
</comment>
<keyword evidence="3" id="KW-0515">Mutator protein</keyword>
<dbReference type="GO" id="GO:0035539">
    <property type="term" value="F:8-oxo-7,8-dihydrodeoxyguanosine triphosphate pyrophosphatase activity"/>
    <property type="evidence" value="ECO:0007669"/>
    <property type="project" value="UniProtKB-EC"/>
</dbReference>
<keyword evidence="21" id="KW-1185">Reference proteome</keyword>
<comment type="similarity">
    <text evidence="2">Belongs to the Nudix hydrolase family.</text>
</comment>
<dbReference type="SUPFAM" id="SSF51391">
    <property type="entry name" value="Thiamin phosphate synthase"/>
    <property type="match status" value="1"/>
</dbReference>
<dbReference type="GO" id="GO:0009228">
    <property type="term" value="P:thiamine biosynthetic process"/>
    <property type="evidence" value="ECO:0007669"/>
    <property type="project" value="UniProtKB-KW"/>
</dbReference>
<dbReference type="InterPro" id="IPR029119">
    <property type="entry name" value="MutY_C"/>
</dbReference>
<evidence type="ECO:0000256" key="10">
    <source>
        <dbReference type="ARBA" id="ARBA00035861"/>
    </source>
</evidence>
<dbReference type="NCBIfam" id="TIGR00586">
    <property type="entry name" value="mutt"/>
    <property type="match status" value="1"/>
</dbReference>
<dbReference type="GO" id="GO:0044716">
    <property type="term" value="F:8-oxo-GDP phosphatase activity"/>
    <property type="evidence" value="ECO:0007669"/>
    <property type="project" value="TreeGrafter"/>
</dbReference>
<evidence type="ECO:0000256" key="14">
    <source>
        <dbReference type="ARBA" id="ARBA00041592"/>
    </source>
</evidence>
<dbReference type="GO" id="GO:0006260">
    <property type="term" value="P:DNA replication"/>
    <property type="evidence" value="ECO:0007669"/>
    <property type="project" value="UniProtKB-KW"/>
</dbReference>
<evidence type="ECO:0000256" key="18">
    <source>
        <dbReference type="PIRSR" id="PIRSR603561-2"/>
    </source>
</evidence>
<dbReference type="PROSITE" id="PS51462">
    <property type="entry name" value="NUDIX"/>
    <property type="match status" value="1"/>
</dbReference>
<dbReference type="SUPFAM" id="SSF55811">
    <property type="entry name" value="Nudix"/>
    <property type="match status" value="1"/>
</dbReference>
<keyword evidence="9" id="KW-0234">DNA repair</keyword>
<dbReference type="PANTHER" id="PTHR47707:SF1">
    <property type="entry name" value="NUDIX HYDROLASE FAMILY PROTEIN"/>
    <property type="match status" value="1"/>
</dbReference>
<dbReference type="InterPro" id="IPR015797">
    <property type="entry name" value="NUDIX_hydrolase-like_dom_sf"/>
</dbReference>
<dbReference type="GO" id="GO:0044715">
    <property type="term" value="F:8-oxo-dGDP phosphatase activity"/>
    <property type="evidence" value="ECO:0007669"/>
    <property type="project" value="TreeGrafter"/>
</dbReference>
<gene>
    <name evidence="20" type="ORF">G7Y85_13500</name>
</gene>
<evidence type="ECO:0000313" key="21">
    <source>
        <dbReference type="Proteomes" id="UP000472676"/>
    </source>
</evidence>
<evidence type="ECO:0000256" key="12">
    <source>
        <dbReference type="ARBA" id="ARBA00038905"/>
    </source>
</evidence>
<dbReference type="InterPro" id="IPR003561">
    <property type="entry name" value="Mutator_MutT"/>
</dbReference>
<dbReference type="InterPro" id="IPR036206">
    <property type="entry name" value="ThiamineP_synth_sf"/>
</dbReference>
<dbReference type="PRINTS" id="PR00502">
    <property type="entry name" value="NUDIXFAMILY"/>
</dbReference>
<dbReference type="EC" id="3.6.1.55" evidence="12"/>
<proteinExistence type="inferred from homology"/>
<dbReference type="NCBIfam" id="NF006530">
    <property type="entry name" value="PRK08999.1"/>
    <property type="match status" value="1"/>
</dbReference>
<keyword evidence="6" id="KW-0227">DNA damage</keyword>
<protein>
    <recommendedName>
        <fullName evidence="13">8-oxo-dGTP diphosphatase</fullName>
        <ecNumber evidence="12">3.6.1.55</ecNumber>
    </recommendedName>
    <alternativeName>
        <fullName evidence="16">7,8-dihydro-8-oxoguanine-triphosphatase</fullName>
    </alternativeName>
    <alternativeName>
        <fullName evidence="15">Mutator protein MutT</fullName>
    </alternativeName>
    <alternativeName>
        <fullName evidence="14">dGTP pyrophosphohydrolase</fullName>
    </alternativeName>
</protein>
<dbReference type="PROSITE" id="PS00893">
    <property type="entry name" value="NUDIX_BOX"/>
    <property type="match status" value="1"/>
</dbReference>
<evidence type="ECO:0000256" key="17">
    <source>
        <dbReference type="PIRSR" id="PIRSR603561-1"/>
    </source>
</evidence>
<evidence type="ECO:0000256" key="7">
    <source>
        <dbReference type="ARBA" id="ARBA00022801"/>
    </source>
</evidence>
<evidence type="ECO:0000256" key="3">
    <source>
        <dbReference type="ARBA" id="ARBA00022457"/>
    </source>
</evidence>
<evidence type="ECO:0000256" key="4">
    <source>
        <dbReference type="ARBA" id="ARBA00022705"/>
    </source>
</evidence>
<sequence>MASATSASRPCIEVAAGCLIDTQGRVLIAQRPIGKIAAGQWEFPGGKIEAGESAYEALRRELHEEIGIDIEAAQPLIRIVHDYSERRVRLDCWKVLRWRGEPAGREAQALAWVTPQTITDYPILAADAPIISALRLPSDYVFTPPRMTPASLLSALPRLPAAALLRLRFPELDDHDYATLAASVLPAAQALGLRVVLDRAPEMVARLGADAWHATDACLRDLDERPDVPLCLASTHGADGLRRARALGFDAAVLGSVSATLSHPGSAVLGLSEASRLTQAANLPVYWIGGLQRDQLASVQQHYAQGIAAIRAYWPA</sequence>
<dbReference type="CDD" id="cd00564">
    <property type="entry name" value="TMP_TenI"/>
    <property type="match status" value="1"/>
</dbReference>
<dbReference type="InterPro" id="IPR013785">
    <property type="entry name" value="Aldolase_TIM"/>
</dbReference>
<keyword evidence="5 18" id="KW-0479">Metal-binding</keyword>
<reference evidence="20 21" key="1">
    <citation type="journal article" date="2014" name="Int. J. Syst. Evol. Microbiol.">
        <title>Solimonas terrae sp. nov., isolated from soil.</title>
        <authorList>
            <person name="Kim S.J."/>
            <person name="Moon J.Y."/>
            <person name="Weon H.Y."/>
            <person name="Ahn J.H."/>
            <person name="Chen W.M."/>
            <person name="Kwon S.W."/>
        </authorList>
    </citation>
    <scope>NUCLEOTIDE SEQUENCE [LARGE SCALE GENOMIC DNA]</scope>
    <source>
        <strain evidence="20 21">KIS83-12</strain>
    </source>
</reference>
<comment type="catalytic activity">
    <reaction evidence="11">
        <text>8-oxo-GTP + H2O = 8-oxo-GMP + diphosphate + H(+)</text>
        <dbReference type="Rhea" id="RHEA:67616"/>
        <dbReference type="ChEBI" id="CHEBI:15377"/>
        <dbReference type="ChEBI" id="CHEBI:15378"/>
        <dbReference type="ChEBI" id="CHEBI:33019"/>
        <dbReference type="ChEBI" id="CHEBI:143553"/>
        <dbReference type="ChEBI" id="CHEBI:145694"/>
    </reaction>
</comment>
<comment type="caution">
    <text evidence="20">The sequence shown here is derived from an EMBL/GenBank/DDBJ whole genome shotgun (WGS) entry which is preliminary data.</text>
</comment>
<evidence type="ECO:0000256" key="11">
    <source>
        <dbReference type="ARBA" id="ARBA00036904"/>
    </source>
</evidence>
<evidence type="ECO:0000256" key="5">
    <source>
        <dbReference type="ARBA" id="ARBA00022723"/>
    </source>
</evidence>
<evidence type="ECO:0000313" key="20">
    <source>
        <dbReference type="EMBL" id="NGY05783.1"/>
    </source>
</evidence>
<dbReference type="EMBL" id="JAAMOW010000007">
    <property type="protein sequence ID" value="NGY05783.1"/>
    <property type="molecule type" value="Genomic_DNA"/>
</dbReference>
<dbReference type="Gene3D" id="3.90.79.10">
    <property type="entry name" value="Nucleoside Triphosphate Pyrophosphohydrolase"/>
    <property type="match status" value="1"/>
</dbReference>
<dbReference type="CDD" id="cd03425">
    <property type="entry name" value="NUDIX_MutT_NudA_like"/>
    <property type="match status" value="1"/>
</dbReference>
<comment type="catalytic activity">
    <reaction evidence="10">
        <text>8-oxo-dGTP + H2O = 8-oxo-dGMP + diphosphate + H(+)</text>
        <dbReference type="Rhea" id="RHEA:31575"/>
        <dbReference type="ChEBI" id="CHEBI:15377"/>
        <dbReference type="ChEBI" id="CHEBI:15378"/>
        <dbReference type="ChEBI" id="CHEBI:33019"/>
        <dbReference type="ChEBI" id="CHEBI:63224"/>
        <dbReference type="ChEBI" id="CHEBI:77896"/>
        <dbReference type="EC" id="3.6.1.55"/>
    </reaction>
</comment>
<dbReference type="RefSeq" id="WP_166257985.1">
    <property type="nucleotide sequence ID" value="NZ_JAAMOW010000007.1"/>
</dbReference>
<dbReference type="FunFam" id="3.90.79.10:FF:000014">
    <property type="entry name" value="8-oxo-dGTP diphosphatase MutT"/>
    <property type="match status" value="1"/>
</dbReference>
<organism evidence="20 21">
    <name type="scientific">Solimonas terrae</name>
    <dbReference type="NCBI Taxonomy" id="1396819"/>
    <lineage>
        <taxon>Bacteria</taxon>
        <taxon>Pseudomonadati</taxon>
        <taxon>Pseudomonadota</taxon>
        <taxon>Gammaproteobacteria</taxon>
        <taxon>Nevskiales</taxon>
        <taxon>Nevskiaceae</taxon>
        <taxon>Solimonas</taxon>
    </lineage>
</organism>
<evidence type="ECO:0000256" key="2">
    <source>
        <dbReference type="ARBA" id="ARBA00005582"/>
    </source>
</evidence>
<dbReference type="Gene3D" id="3.20.20.70">
    <property type="entry name" value="Aldolase class I"/>
    <property type="match status" value="1"/>
</dbReference>
<dbReference type="GO" id="GO:0046872">
    <property type="term" value="F:metal ion binding"/>
    <property type="evidence" value="ECO:0007669"/>
    <property type="project" value="UniProtKB-KW"/>
</dbReference>
<dbReference type="AlphaFoldDB" id="A0A6M2BUI2"/>
<feature type="binding site" evidence="17">
    <location>
        <begin position="42"/>
        <end position="45"/>
    </location>
    <ligand>
        <name>8-oxo-dGTP</name>
        <dbReference type="ChEBI" id="CHEBI:77896"/>
    </ligand>
</feature>
<dbReference type="GO" id="GO:0008413">
    <property type="term" value="F:8-oxo-7,8-dihydroguanosine triphosphate pyrophosphatase activity"/>
    <property type="evidence" value="ECO:0007669"/>
    <property type="project" value="InterPro"/>
</dbReference>
<dbReference type="Pfam" id="PF02581">
    <property type="entry name" value="TMP-TENI"/>
    <property type="match status" value="1"/>
</dbReference>
<dbReference type="InterPro" id="IPR000086">
    <property type="entry name" value="NUDIX_hydrolase_dom"/>
</dbReference>
<evidence type="ECO:0000256" key="6">
    <source>
        <dbReference type="ARBA" id="ARBA00022763"/>
    </source>
</evidence>
<dbReference type="PANTHER" id="PTHR47707">
    <property type="entry name" value="8-OXO-DGTP DIPHOSPHATASE"/>
    <property type="match status" value="1"/>
</dbReference>
<keyword evidence="8 18" id="KW-0460">Magnesium</keyword>
<keyword evidence="7 20" id="KW-0378">Hydrolase</keyword>
<evidence type="ECO:0000256" key="9">
    <source>
        <dbReference type="ARBA" id="ARBA00023204"/>
    </source>
</evidence>
<keyword evidence="4" id="KW-0235">DNA replication</keyword>
<dbReference type="GO" id="GO:0006281">
    <property type="term" value="P:DNA repair"/>
    <property type="evidence" value="ECO:0007669"/>
    <property type="project" value="UniProtKB-KW"/>
</dbReference>
<evidence type="ECO:0000256" key="1">
    <source>
        <dbReference type="ARBA" id="ARBA00001946"/>
    </source>
</evidence>
<dbReference type="InterPro" id="IPR022998">
    <property type="entry name" value="ThiamineP_synth_TenI"/>
</dbReference>
<evidence type="ECO:0000256" key="13">
    <source>
        <dbReference type="ARBA" id="ARBA00040794"/>
    </source>
</evidence>
<evidence type="ECO:0000259" key="19">
    <source>
        <dbReference type="PROSITE" id="PS51462"/>
    </source>
</evidence>
<dbReference type="Proteomes" id="UP000472676">
    <property type="component" value="Unassembled WGS sequence"/>
</dbReference>
<feature type="binding site" evidence="18">
    <location>
        <position position="65"/>
    </location>
    <ligand>
        <name>Mg(2+)</name>
        <dbReference type="ChEBI" id="CHEBI:18420"/>
    </ligand>
</feature>
<dbReference type="InterPro" id="IPR047127">
    <property type="entry name" value="MutT-like"/>
</dbReference>
<dbReference type="InterPro" id="IPR020476">
    <property type="entry name" value="Nudix_hydrolase"/>
</dbReference>
<evidence type="ECO:0000256" key="15">
    <source>
        <dbReference type="ARBA" id="ARBA00041979"/>
    </source>
</evidence>
<dbReference type="Pfam" id="PF14815">
    <property type="entry name" value="NUDIX_4"/>
    <property type="match status" value="1"/>
</dbReference>
<accession>A0A6M2BUI2</accession>
<dbReference type="InterPro" id="IPR020084">
    <property type="entry name" value="NUDIX_hydrolase_CS"/>
</dbReference>